<proteinExistence type="inferred from homology"/>
<dbReference type="Pfam" id="PF00361">
    <property type="entry name" value="Proton_antipo_M"/>
    <property type="match status" value="1"/>
</dbReference>
<feature type="transmembrane region" description="Helical" evidence="6">
    <location>
        <begin position="245"/>
        <end position="267"/>
    </location>
</feature>
<evidence type="ECO:0000256" key="3">
    <source>
        <dbReference type="ARBA" id="ARBA00022692"/>
    </source>
</evidence>
<dbReference type="GO" id="GO:0050136">
    <property type="term" value="F:NADH dehydrogenase (quinone) (non-electrogenic) activity"/>
    <property type="evidence" value="ECO:0007669"/>
    <property type="project" value="UniProtKB-UniRule"/>
</dbReference>
<evidence type="ECO:0000256" key="6">
    <source>
        <dbReference type="HAMAP-Rule" id="MF_00445"/>
    </source>
</evidence>
<evidence type="ECO:0000313" key="12">
    <source>
        <dbReference type="Proteomes" id="UP000050502"/>
    </source>
</evidence>
<protein>
    <recommendedName>
        <fullName evidence="6">NADH-quinone oxidoreductase subunit N</fullName>
        <ecNumber evidence="6">7.1.1.-</ecNumber>
    </recommendedName>
    <alternativeName>
        <fullName evidence="6">NADH dehydrogenase I subunit N</fullName>
    </alternativeName>
    <alternativeName>
        <fullName evidence="6">NDH-1 subunit N</fullName>
    </alternativeName>
</protein>
<evidence type="ECO:0000256" key="1">
    <source>
        <dbReference type="ARBA" id="ARBA00004127"/>
    </source>
</evidence>
<dbReference type="GO" id="GO:0008137">
    <property type="term" value="F:NADH dehydrogenase (ubiquinone) activity"/>
    <property type="evidence" value="ECO:0007669"/>
    <property type="project" value="InterPro"/>
</dbReference>
<dbReference type="InParanoid" id="A0A0M8KA22"/>
<dbReference type="GO" id="GO:0005886">
    <property type="term" value="C:plasma membrane"/>
    <property type="evidence" value="ECO:0007669"/>
    <property type="project" value="UniProtKB-SubCell"/>
</dbReference>
<sequence length="497" mass="53552">MQINWVDTTFLLAPEILLTVGALIVLVFDLFIEDDTSPILPGFTFLVLVSALAAAAAHAVLGVNDVALFMFAADPLTHFFRLLGIGAALLVLLVSVNYVQARSKHTGEFYSLLLWVTLAVVLVAGAHDLILLYLAFEFLSITSYVLVGWLRDDTRSNEGAMKYLLFGAISSAIMLYGMSLLYGATGTTRLTEIAAFFLQPETQITGLYSMVIPALVFLLAGIGFKISLVPFHQWAPDAYEGAPTPVAAFLSVGSKGAGFAVLSRVLLEAMPAFQEHWTSLLVVLSILTMTLGNLVALRQTNMKRLLAYSSIAQAGYILMGLAAYTAGAPFPADGLSGVLVYLVAYLFTNVGVFIGAVIFEQATGSVAISDYAGLVRRSPWLAFTFVVFFLSLAGLPPTAGFVGKLAVFYATVAKGLYFLAIIGVLNSVVSVYYYFNVIRQMFFMPAPEGAERVRFPASMGLALAISFVGTLLIGFYPEPFLNLANMSRDFISALPLL</sequence>
<evidence type="ECO:0000256" key="7">
    <source>
        <dbReference type="RuleBase" id="RU000320"/>
    </source>
</evidence>
<feature type="transmembrane region" description="Helical" evidence="6">
    <location>
        <begin position="12"/>
        <end position="32"/>
    </location>
</feature>
<feature type="transmembrane region" description="Helical" evidence="6">
    <location>
        <begin position="106"/>
        <end position="124"/>
    </location>
</feature>
<comment type="subunit">
    <text evidence="6">NDH-1 is composed of 14 different subunits. Subunits NuoA, H, J, K, L, M, N constitute the membrane sector of the complex.</text>
</comment>
<feature type="transmembrane region" description="Helical" evidence="6">
    <location>
        <begin position="39"/>
        <end position="59"/>
    </location>
</feature>
<keyword evidence="2 6" id="KW-1003">Cell membrane</keyword>
<dbReference type="InterPro" id="IPR001750">
    <property type="entry name" value="ND/Mrp_TM"/>
</dbReference>
<keyword evidence="6" id="KW-0813">Transport</keyword>
<dbReference type="EMBL" id="LGKN01000004">
    <property type="protein sequence ID" value="KPL88454.1"/>
    <property type="molecule type" value="Genomic_DNA"/>
</dbReference>
<evidence type="ECO:0000313" key="10">
    <source>
        <dbReference type="EMBL" id="KPL88454.1"/>
    </source>
</evidence>
<keyword evidence="5 6" id="KW-0472">Membrane</keyword>
<dbReference type="PRINTS" id="PR01437">
    <property type="entry name" value="NUOXDRDTASE4"/>
</dbReference>
<evidence type="ECO:0000256" key="4">
    <source>
        <dbReference type="ARBA" id="ARBA00022989"/>
    </source>
</evidence>
<evidence type="ECO:0000256" key="2">
    <source>
        <dbReference type="ARBA" id="ARBA00022475"/>
    </source>
</evidence>
<reference evidence="11" key="3">
    <citation type="submission" date="2015-08" db="EMBL/GenBank/DDBJ databases">
        <title>Draft Genome Sequence of a Heterotrophic Facultative Anaerobic Bacterium Ardenticatena maritima Strain 110S.</title>
        <authorList>
            <person name="Kawaichi S."/>
            <person name="Yoshida T."/>
            <person name="Sako Y."/>
            <person name="Nakamura R."/>
        </authorList>
    </citation>
    <scope>NUCLEOTIDE SEQUENCE [LARGE SCALE GENOMIC DNA]</scope>
    <source>
        <strain evidence="11">110S</strain>
    </source>
</reference>
<dbReference type="GO" id="GO:0048038">
    <property type="term" value="F:quinone binding"/>
    <property type="evidence" value="ECO:0007669"/>
    <property type="project" value="UniProtKB-KW"/>
</dbReference>
<dbReference type="InterPro" id="IPR010096">
    <property type="entry name" value="NADH-Q_OxRdtase_suN/2"/>
</dbReference>
<feature type="transmembrane region" description="Helical" evidence="6">
    <location>
        <begin position="455"/>
        <end position="476"/>
    </location>
</feature>
<evidence type="ECO:0000313" key="11">
    <source>
        <dbReference type="Proteomes" id="UP000037784"/>
    </source>
</evidence>
<evidence type="ECO:0000259" key="8">
    <source>
        <dbReference type="Pfam" id="PF00361"/>
    </source>
</evidence>
<feature type="transmembrane region" description="Helical" evidence="6">
    <location>
        <begin position="338"/>
        <end position="359"/>
    </location>
</feature>
<keyword evidence="3 6" id="KW-0812">Transmembrane</keyword>
<comment type="function">
    <text evidence="6">NDH-1 shuttles electrons from NADH, via FMN and iron-sulfur (Fe-S) centers, to quinones in the respiratory chain. The immediate electron acceptor for the enzyme in this species is believed to be ubiquinone. Couples the redox reaction to proton translocation (for every two electrons transferred, four hydrogen ions are translocated across the cytoplasmic membrane), and thus conserves the redox energy in a proton gradient.</text>
</comment>
<comment type="similarity">
    <text evidence="6">Belongs to the complex I subunit 2 family.</text>
</comment>
<comment type="caution">
    <text evidence="9">The sequence shown here is derived from an EMBL/GenBank/DDBJ whole genome shotgun (WGS) entry which is preliminary data.</text>
</comment>
<feature type="domain" description="NADH:quinone oxidoreductase/Mrp antiporter transmembrane" evidence="8">
    <location>
        <begin position="126"/>
        <end position="429"/>
    </location>
</feature>
<feature type="transmembrane region" description="Helical" evidence="6">
    <location>
        <begin position="380"/>
        <end position="403"/>
    </location>
</feature>
<feature type="transmembrane region" description="Helical" evidence="6">
    <location>
        <begin position="79"/>
        <end position="99"/>
    </location>
</feature>
<feature type="transmembrane region" description="Helical" evidence="6">
    <location>
        <begin position="305"/>
        <end position="326"/>
    </location>
</feature>
<dbReference type="Proteomes" id="UP000050502">
    <property type="component" value="Unassembled WGS sequence"/>
</dbReference>
<dbReference type="PATRIC" id="fig|872965.6.peg.1349"/>
<keyword evidence="11" id="KW-1185">Reference proteome</keyword>
<feature type="transmembrane region" description="Helical" evidence="6">
    <location>
        <begin position="204"/>
        <end position="224"/>
    </location>
</feature>
<dbReference type="EC" id="7.1.1.-" evidence="6"/>
<feature type="transmembrane region" description="Helical" evidence="6">
    <location>
        <begin position="279"/>
        <end position="298"/>
    </location>
</feature>
<dbReference type="InterPro" id="IPR003918">
    <property type="entry name" value="NADH_UbQ_OxRdtase"/>
</dbReference>
<dbReference type="Proteomes" id="UP000037784">
    <property type="component" value="Unassembled WGS sequence"/>
</dbReference>
<keyword evidence="6" id="KW-1278">Translocase</keyword>
<dbReference type="GO" id="GO:0042773">
    <property type="term" value="P:ATP synthesis coupled electron transport"/>
    <property type="evidence" value="ECO:0007669"/>
    <property type="project" value="InterPro"/>
</dbReference>
<dbReference type="AlphaFoldDB" id="A0A0M8KA22"/>
<dbReference type="NCBIfam" id="TIGR01770">
    <property type="entry name" value="NDH_I_N"/>
    <property type="match status" value="1"/>
</dbReference>
<feature type="transmembrane region" description="Helical" evidence="6">
    <location>
        <begin position="130"/>
        <end position="151"/>
    </location>
</feature>
<dbReference type="OrthoDB" id="9807568at2"/>
<reference evidence="10 12" key="2">
    <citation type="submission" date="2015-07" db="EMBL/GenBank/DDBJ databases">
        <title>Whole genome sequence of Ardenticatena maritima DSM 23922.</title>
        <authorList>
            <person name="Hemp J."/>
            <person name="Ward L.M."/>
            <person name="Pace L.A."/>
            <person name="Fischer W.W."/>
        </authorList>
    </citation>
    <scope>NUCLEOTIDE SEQUENCE [LARGE SCALE GENOMIC DNA]</scope>
    <source>
        <strain evidence="10 12">110S</strain>
    </source>
</reference>
<dbReference type="STRING" id="872965.SE16_06555"/>
<keyword evidence="6" id="KW-0830">Ubiquinone</keyword>
<gene>
    <name evidence="6" type="primary">nuoN</name>
    <name evidence="9" type="ORF">ARMA_2374</name>
    <name evidence="10" type="ORF">SE16_06555</name>
</gene>
<organism evidence="9 11">
    <name type="scientific">Ardenticatena maritima</name>
    <dbReference type="NCBI Taxonomy" id="872965"/>
    <lineage>
        <taxon>Bacteria</taxon>
        <taxon>Bacillati</taxon>
        <taxon>Chloroflexota</taxon>
        <taxon>Ardenticatenia</taxon>
        <taxon>Ardenticatenales</taxon>
        <taxon>Ardenticatenaceae</taxon>
        <taxon>Ardenticatena</taxon>
    </lineage>
</organism>
<comment type="catalytic activity">
    <reaction evidence="6">
        <text>a quinone + NADH + 5 H(+)(in) = a quinol + NAD(+) + 4 H(+)(out)</text>
        <dbReference type="Rhea" id="RHEA:57888"/>
        <dbReference type="ChEBI" id="CHEBI:15378"/>
        <dbReference type="ChEBI" id="CHEBI:24646"/>
        <dbReference type="ChEBI" id="CHEBI:57540"/>
        <dbReference type="ChEBI" id="CHEBI:57945"/>
        <dbReference type="ChEBI" id="CHEBI:132124"/>
    </reaction>
</comment>
<dbReference type="EMBL" id="BBZA01000214">
    <property type="protein sequence ID" value="GAP63951.1"/>
    <property type="molecule type" value="Genomic_DNA"/>
</dbReference>
<keyword evidence="6" id="KW-0520">NAD</keyword>
<dbReference type="HAMAP" id="MF_00445">
    <property type="entry name" value="NDH1_NuoN_1"/>
    <property type="match status" value="1"/>
</dbReference>
<evidence type="ECO:0000256" key="5">
    <source>
        <dbReference type="ARBA" id="ARBA00023136"/>
    </source>
</evidence>
<comment type="subcellular location">
    <subcellularLocation>
        <location evidence="6">Cell membrane</location>
        <topology evidence="6">Multi-pass membrane protein</topology>
    </subcellularLocation>
    <subcellularLocation>
        <location evidence="1">Endomembrane system</location>
        <topology evidence="1">Multi-pass membrane protein</topology>
    </subcellularLocation>
    <subcellularLocation>
        <location evidence="7">Membrane</location>
        <topology evidence="7">Multi-pass membrane protein</topology>
    </subcellularLocation>
</comment>
<dbReference type="RefSeq" id="WP_054493722.1">
    <property type="nucleotide sequence ID" value="NZ_BBZA01000214.1"/>
</dbReference>
<feature type="transmembrane region" description="Helical" evidence="6">
    <location>
        <begin position="415"/>
        <end position="435"/>
    </location>
</feature>
<accession>A0A0M8KA22</accession>
<dbReference type="GO" id="GO:0012505">
    <property type="term" value="C:endomembrane system"/>
    <property type="evidence" value="ECO:0007669"/>
    <property type="project" value="UniProtKB-SubCell"/>
</dbReference>
<name>A0A0M8KA22_9CHLR</name>
<keyword evidence="6" id="KW-0874">Quinone</keyword>
<reference evidence="9 11" key="1">
    <citation type="journal article" date="2015" name="Genome Announc.">
        <title>Draft Genome Sequence of a Heterotrophic Facultative Anaerobic Thermophilic Bacterium, Ardenticatena maritima Strain 110ST.</title>
        <authorList>
            <person name="Kawaichi S."/>
            <person name="Yoshida T."/>
            <person name="Sako Y."/>
            <person name="Nakamura R."/>
        </authorList>
    </citation>
    <scope>NUCLEOTIDE SEQUENCE [LARGE SCALE GENOMIC DNA]</scope>
    <source>
        <strain evidence="9 11">110S</strain>
    </source>
</reference>
<keyword evidence="4 6" id="KW-1133">Transmembrane helix</keyword>
<dbReference type="PANTHER" id="PTHR22773">
    <property type="entry name" value="NADH DEHYDROGENASE"/>
    <property type="match status" value="1"/>
</dbReference>
<evidence type="ECO:0000313" key="9">
    <source>
        <dbReference type="EMBL" id="GAP63951.1"/>
    </source>
</evidence>
<feature type="transmembrane region" description="Helical" evidence="6">
    <location>
        <begin position="163"/>
        <end position="184"/>
    </location>
</feature>